<name>A0A9X9Q793_GULGU</name>
<dbReference type="EMBL" id="CYRY02043333">
    <property type="protein sequence ID" value="VCX37649.1"/>
    <property type="molecule type" value="Genomic_DNA"/>
</dbReference>
<feature type="compositionally biased region" description="Low complexity" evidence="1">
    <location>
        <begin position="33"/>
        <end position="45"/>
    </location>
</feature>
<proteinExistence type="predicted"/>
<keyword evidence="3" id="KW-1185">Reference proteome</keyword>
<reference evidence="2 3" key="1">
    <citation type="submission" date="2018-10" db="EMBL/GenBank/DDBJ databases">
        <authorList>
            <person name="Ekblom R."/>
            <person name="Jareborg N."/>
        </authorList>
    </citation>
    <scope>NUCLEOTIDE SEQUENCE [LARGE SCALE GENOMIC DNA]</scope>
    <source>
        <tissue evidence="2">Muscle</tissue>
    </source>
</reference>
<evidence type="ECO:0000256" key="1">
    <source>
        <dbReference type="SAM" id="MobiDB-lite"/>
    </source>
</evidence>
<evidence type="ECO:0000313" key="2">
    <source>
        <dbReference type="EMBL" id="VCX37649.1"/>
    </source>
</evidence>
<feature type="region of interest" description="Disordered" evidence="1">
    <location>
        <begin position="1"/>
        <end position="50"/>
    </location>
</feature>
<evidence type="ECO:0000313" key="3">
    <source>
        <dbReference type="Proteomes" id="UP000269945"/>
    </source>
</evidence>
<gene>
    <name evidence="2" type="ORF">BN2614_LOCUS1</name>
</gene>
<organism evidence="2 3">
    <name type="scientific">Gulo gulo</name>
    <name type="common">Wolverine</name>
    <name type="synonym">Gluton</name>
    <dbReference type="NCBI Taxonomy" id="48420"/>
    <lineage>
        <taxon>Eukaryota</taxon>
        <taxon>Metazoa</taxon>
        <taxon>Chordata</taxon>
        <taxon>Craniata</taxon>
        <taxon>Vertebrata</taxon>
        <taxon>Euteleostomi</taxon>
        <taxon>Mammalia</taxon>
        <taxon>Eutheria</taxon>
        <taxon>Laurasiatheria</taxon>
        <taxon>Carnivora</taxon>
        <taxon>Caniformia</taxon>
        <taxon>Musteloidea</taxon>
        <taxon>Mustelidae</taxon>
        <taxon>Guloninae</taxon>
        <taxon>Gulo</taxon>
    </lineage>
</organism>
<comment type="caution">
    <text evidence="2">The sequence shown here is derived from an EMBL/GenBank/DDBJ whole genome shotgun (WGS) entry which is preliminary data.</text>
</comment>
<feature type="compositionally biased region" description="Basic and acidic residues" evidence="1">
    <location>
        <begin position="1"/>
        <end position="30"/>
    </location>
</feature>
<accession>A0A9X9Q793</accession>
<protein>
    <submittedName>
        <fullName evidence="2">Uncharacterized protein</fullName>
    </submittedName>
</protein>
<dbReference type="Proteomes" id="UP000269945">
    <property type="component" value="Unassembled WGS sequence"/>
</dbReference>
<feature type="non-terminal residue" evidence="2">
    <location>
        <position position="140"/>
    </location>
</feature>
<dbReference type="AlphaFoldDB" id="A0A9X9Q793"/>
<sequence length="140" mass="15582">MHRAEARHEENVCHEVHEQAKMHREGRGSERLPGAPDHAGAGAPFPGQPVVSDGTQGSLGHLLHRGATCKACSAERKLLPGREMGTKLSGCRYPFECFVELCSLMAVLCSTFPHDTWKICSLFILILFSYLMNREMKIDF</sequence>